<proteinExistence type="predicted"/>
<dbReference type="PANTHER" id="PTHR30250">
    <property type="entry name" value="PST FAMILY PREDICTED COLANIC ACID TRANSPORTER"/>
    <property type="match status" value="1"/>
</dbReference>
<name>A0A5A4UBB2_ESCAL</name>
<organism evidence="6">
    <name type="scientific">Escherichia albertii</name>
    <dbReference type="NCBI Taxonomy" id="208962"/>
    <lineage>
        <taxon>Bacteria</taxon>
        <taxon>Pseudomonadati</taxon>
        <taxon>Pseudomonadota</taxon>
        <taxon>Gammaproteobacteria</taxon>
        <taxon>Enterobacterales</taxon>
        <taxon>Enterobacteriaceae</taxon>
        <taxon>Escherichia</taxon>
    </lineage>
</organism>
<dbReference type="EMBL" id="LC494351">
    <property type="protein sequence ID" value="BBM63071.1"/>
    <property type="molecule type" value="Genomic_DNA"/>
</dbReference>
<reference evidence="6" key="1">
    <citation type="submission" date="2019-07" db="EMBL/GenBank/DDBJ databases">
        <title>Overview of O-antigen diversity of Escherichia albertii, an emerging enteropathogen; genetic structure, serology, and development of O-genotyping method.</title>
        <authorList>
            <person name="Ooka T."/>
            <person name="Seto K."/>
            <person name="Ogura Y."/>
            <person name="Iguchi A."/>
            <person name="Imura N."/>
            <person name="Honda M."/>
            <person name="Etoh Y."/>
            <person name="Ikeda T."/>
            <person name="Sugitani W."/>
            <person name="Konno T."/>
            <person name="Kawano K."/>
            <person name="Kudo Y."/>
            <person name="Murakami K."/>
            <person name="Hayashi T."/>
            <person name="Nishi J."/>
        </authorList>
    </citation>
    <scope>NUCLEOTIDE SEQUENCE</scope>
    <source>
        <strain evidence="6">2012EL-1823B</strain>
    </source>
</reference>
<protein>
    <submittedName>
        <fullName evidence="6">O-antigen flippase</fullName>
    </submittedName>
</protein>
<accession>A0A5A4UBB2</accession>
<evidence type="ECO:0000313" key="6">
    <source>
        <dbReference type="EMBL" id="BBM63071.1"/>
    </source>
</evidence>
<evidence type="ECO:0000256" key="5">
    <source>
        <dbReference type="ARBA" id="ARBA00023136"/>
    </source>
</evidence>
<evidence type="ECO:0000256" key="4">
    <source>
        <dbReference type="ARBA" id="ARBA00022989"/>
    </source>
</evidence>
<evidence type="ECO:0000256" key="2">
    <source>
        <dbReference type="ARBA" id="ARBA00022475"/>
    </source>
</evidence>
<keyword evidence="2" id="KW-1003">Cell membrane</keyword>
<dbReference type="GO" id="GO:0005886">
    <property type="term" value="C:plasma membrane"/>
    <property type="evidence" value="ECO:0007669"/>
    <property type="project" value="UniProtKB-SubCell"/>
</dbReference>
<keyword evidence="3" id="KW-0812">Transmembrane</keyword>
<keyword evidence="5" id="KW-0472">Membrane</keyword>
<keyword evidence="4" id="KW-1133">Transmembrane helix</keyword>
<dbReference type="InterPro" id="IPR050833">
    <property type="entry name" value="Poly_Biosynth_Transport"/>
</dbReference>
<comment type="subcellular location">
    <subcellularLocation>
        <location evidence="1">Cell membrane</location>
        <topology evidence="1">Multi-pass membrane protein</topology>
    </subcellularLocation>
</comment>
<sequence length="495" mass="55808">MVISNKANIASNYLSKLWGVLSIYIFIPFYISILGEENYALIAFQSVILSFVFIADGGLGAAFSRECAKEKNRDCLKALLFSVEKVMFIILLIIASIFYFCSNLIASKWLKIENIDFLSSAVISLKLMAICIIPQVMLTLYYGGIMGLEKQVLANIINICYTFCRSGLVLVPIFFYKDVVLYFSWYLIVSFLFVFVFRWCLLRQLNLVKKTAIVDNADAIDGFSILKGLLSFSFGMFCLSIVSAVNNQLDKLYVSYEFSLNDFTFYNISAILGQSAFLLVLPLAVTVLPALTKLVGGEGDARLRDYTYERFSYIVSALSSICVFSLIYYLNDIIKIWLGDVYLNSSIEDLVPLLSIGTLFLCLQLIPFQLSIANGYNKLSVRLGFFSLAIYPLLLVYFCKVLGITGATIPWVVINALNFLVLTFFVNTRFYTGCKKWMLLMCLLPVTISFILISLGGLLANILQLDYVFHFSVGVIFGVVAILINWFVLIKWIHI</sequence>
<dbReference type="AlphaFoldDB" id="A0A5A4UBB2"/>
<dbReference type="RefSeq" id="WP_113650064.1">
    <property type="nucleotide sequence ID" value="NZ_CP030783.2"/>
</dbReference>
<evidence type="ECO:0000256" key="1">
    <source>
        <dbReference type="ARBA" id="ARBA00004651"/>
    </source>
</evidence>
<gene>
    <name evidence="6" type="primary">wzx</name>
</gene>
<evidence type="ECO:0000256" key="3">
    <source>
        <dbReference type="ARBA" id="ARBA00022692"/>
    </source>
</evidence>
<dbReference type="PANTHER" id="PTHR30250:SF26">
    <property type="entry name" value="PSMA PROTEIN"/>
    <property type="match status" value="1"/>
</dbReference>